<dbReference type="CDD" id="cd19941">
    <property type="entry name" value="TIL"/>
    <property type="match status" value="8"/>
</dbReference>
<dbReference type="Gene3D" id="2.10.25.10">
    <property type="entry name" value="Laminin"/>
    <property type="match status" value="8"/>
</dbReference>
<evidence type="ECO:0000256" key="3">
    <source>
        <dbReference type="ARBA" id="ARBA00023157"/>
    </source>
</evidence>
<dbReference type="InterPro" id="IPR000742">
    <property type="entry name" value="EGF"/>
</dbReference>
<evidence type="ECO:0000256" key="2">
    <source>
        <dbReference type="ARBA" id="ARBA00022900"/>
    </source>
</evidence>
<keyword evidence="2" id="KW-0722">Serine protease inhibitor</keyword>
<keyword evidence="3" id="KW-1015">Disulfide bond</keyword>
<feature type="domain" description="EGF-like" evidence="5">
    <location>
        <begin position="229"/>
        <end position="266"/>
    </location>
</feature>
<name>A0A1X9QLU5_STRRB</name>
<feature type="domain" description="EGF-like" evidence="5">
    <location>
        <begin position="103"/>
        <end position="140"/>
    </location>
</feature>
<feature type="domain" description="EGF-like" evidence="5">
    <location>
        <begin position="289"/>
        <end position="330"/>
    </location>
</feature>
<dbReference type="PANTHER" id="PTHR23259:SF70">
    <property type="entry name" value="ACCESSORY GLAND PROTEIN ACP62F-RELATED"/>
    <property type="match status" value="1"/>
</dbReference>
<dbReference type="SUPFAM" id="SSF57567">
    <property type="entry name" value="Serine protease inhibitors"/>
    <property type="match status" value="8"/>
</dbReference>
<reference evidence="6" key="1">
    <citation type="submission" date="2017-01" db="EMBL/GenBank/DDBJ databases">
        <title>Identification of the full length sequence a gene encodes a trypsin inhibitor like (TIL) protein secreted by the parasitic female of the intestinal nematode Strongyloides ratti.</title>
        <authorList>
            <person name="Younis A.E.A."/>
        </authorList>
    </citation>
    <scope>NUCLEOTIDE SEQUENCE</scope>
</reference>
<keyword evidence="4" id="KW-0732">Signal</keyword>
<evidence type="ECO:0000256" key="1">
    <source>
        <dbReference type="ARBA" id="ARBA00022690"/>
    </source>
</evidence>
<dbReference type="AlphaFoldDB" id="A0A1X9QLU5"/>
<protein>
    <submittedName>
        <fullName evidence="6">TIL</fullName>
    </submittedName>
</protein>
<dbReference type="InterPro" id="IPR051368">
    <property type="entry name" value="SerProtInhib-TIL_Domain"/>
</dbReference>
<feature type="signal peptide" evidence="4">
    <location>
        <begin position="1"/>
        <end position="20"/>
    </location>
</feature>
<reference evidence="6" key="2">
    <citation type="submission" date="2017-01" db="EMBL/GenBank/DDBJ databases">
        <title>Identification of trypsin inhibitor like (TIL) protein secreted by the parasitic female of the intestinal nematode Strongyloides ratti.</title>
        <authorList>
            <person name="Younis A.E.A."/>
        </authorList>
    </citation>
    <scope>NUCLEOTIDE SEQUENCE</scope>
</reference>
<evidence type="ECO:0000313" key="6">
    <source>
        <dbReference type="EMBL" id="ARQ31643.1"/>
    </source>
</evidence>
<dbReference type="InterPro" id="IPR002919">
    <property type="entry name" value="TIL_dom"/>
</dbReference>
<feature type="chain" id="PRO_5012846965" evidence="4">
    <location>
        <begin position="21"/>
        <end position="534"/>
    </location>
</feature>
<dbReference type="Pfam" id="PF01826">
    <property type="entry name" value="TIL"/>
    <property type="match status" value="8"/>
</dbReference>
<feature type="domain" description="EGF-like" evidence="5">
    <location>
        <begin position="357"/>
        <end position="394"/>
    </location>
</feature>
<feature type="domain" description="EGF-like" evidence="5">
    <location>
        <begin position="43"/>
        <end position="77"/>
    </location>
</feature>
<gene>
    <name evidence="6" type="primary">til</name>
</gene>
<organism evidence="6">
    <name type="scientific">Strongyloides ratti</name>
    <name type="common">Parasitic roundworm</name>
    <dbReference type="NCBI Taxonomy" id="34506"/>
    <lineage>
        <taxon>Eukaryota</taxon>
        <taxon>Metazoa</taxon>
        <taxon>Ecdysozoa</taxon>
        <taxon>Nematoda</taxon>
        <taxon>Chromadorea</taxon>
        <taxon>Rhabditida</taxon>
        <taxon>Tylenchina</taxon>
        <taxon>Panagrolaimomorpha</taxon>
        <taxon>Strongyloidoidea</taxon>
        <taxon>Strongyloididae</taxon>
        <taxon>Strongyloides</taxon>
    </lineage>
</organism>
<evidence type="ECO:0000256" key="4">
    <source>
        <dbReference type="SAM" id="SignalP"/>
    </source>
</evidence>
<dbReference type="GO" id="GO:0004867">
    <property type="term" value="F:serine-type endopeptidase inhibitor activity"/>
    <property type="evidence" value="ECO:0007669"/>
    <property type="project" value="UniProtKB-KW"/>
</dbReference>
<sequence length="534" mass="57793">MRLFISLLLILTITLSVVTSQKNPQKCGANEEINECGGRCELNCGDPVDKPCPLICESPKCVCSKGFRRNQVTGKCVRPSNCPTTQRPTTCGENEIYTICSSACEPTCGVENQVCPAVCGPPKCECISGYKRNPLNGKCVTPLNCPDLKNELSCGANEIVVDCPPRCEATCDNLNVSCPPVCGIPGCVCAPGYVRTPVSAECVKISECFGNDPSQNCQINEVFNQCSSLCEPTCENQNPTCVKSCGPPKCECITGYVRNTVTGQCIRPPQCPAKPPSKPVCKANEVYNECASPCEPTCENQNPTCVRKCDPPKCECVTGFVRNTKTGDCIRPSQCPRNPPSKPVCKRNEVYVECFTACEPTCENPNPTCVKKCNPPGCECAPGFVRNTRTGECIYLSQCPRVPPNVPVCGGRNEVFNQCSSLCEPTCKNQNPTCVKSCGPPKCECARGFVRNTNTGDCINPSQCSRSPPSTPRCQQNEIYFECSSLCEPSCDNRNPVCALACGPPKCQCKQGFYRNSRNGRCVESRQCPRGSRP</sequence>
<proteinExistence type="evidence at transcript level"/>
<accession>A0A1X9QLU5</accession>
<keyword evidence="1" id="KW-0646">Protease inhibitor</keyword>
<dbReference type="InterPro" id="IPR036084">
    <property type="entry name" value="Ser_inhib-like_sf"/>
</dbReference>
<dbReference type="PANTHER" id="PTHR23259">
    <property type="entry name" value="RIDDLE"/>
    <property type="match status" value="1"/>
</dbReference>
<feature type="domain" description="EGF-like" evidence="5">
    <location>
        <begin position="482"/>
        <end position="523"/>
    </location>
</feature>
<evidence type="ECO:0000259" key="5">
    <source>
        <dbReference type="SMART" id="SM00181"/>
    </source>
</evidence>
<feature type="domain" description="EGF-like" evidence="5">
    <location>
        <begin position="422"/>
        <end position="459"/>
    </location>
</feature>
<dbReference type="EMBL" id="KY441615">
    <property type="protein sequence ID" value="ARQ31643.1"/>
    <property type="molecule type" value="mRNA"/>
</dbReference>
<dbReference type="SMART" id="SM00181">
    <property type="entry name" value="EGF"/>
    <property type="match status" value="7"/>
</dbReference>